<reference evidence="1 2" key="1">
    <citation type="submission" date="2019-10" db="EMBL/GenBank/DDBJ databases">
        <authorList>
            <person name="Palmer J.M."/>
        </authorList>
    </citation>
    <scope>NUCLEOTIDE SEQUENCE [LARGE SCALE GENOMIC DNA]</scope>
    <source>
        <strain evidence="1 2">TWF506</strain>
    </source>
</reference>
<accession>A0AAN8NFQ8</accession>
<sequence>MVLQSGRYHIISLANQKRVGLHVNDPMIPGDQCKQVFADDITDPMWSFEDVGDGRYLIKTTDMDNICAGDQHHNLCAFGEGYPLALGTGENGPCEWAVEEDDQGCDIYRIHKVNSREGWTVEGNKVSIAYSNNADEEKFMIMPVLG</sequence>
<keyword evidence="2" id="KW-1185">Reference proteome</keyword>
<organism evidence="1 2">
    <name type="scientific">Arthrobotrys conoides</name>
    <dbReference type="NCBI Taxonomy" id="74498"/>
    <lineage>
        <taxon>Eukaryota</taxon>
        <taxon>Fungi</taxon>
        <taxon>Dikarya</taxon>
        <taxon>Ascomycota</taxon>
        <taxon>Pezizomycotina</taxon>
        <taxon>Orbiliomycetes</taxon>
        <taxon>Orbiliales</taxon>
        <taxon>Orbiliaceae</taxon>
        <taxon>Arthrobotrys</taxon>
    </lineage>
</organism>
<dbReference type="Gene3D" id="2.80.10.50">
    <property type="match status" value="1"/>
</dbReference>
<proteinExistence type="predicted"/>
<dbReference type="Proteomes" id="UP001307849">
    <property type="component" value="Unassembled WGS sequence"/>
</dbReference>
<dbReference type="GO" id="GO:0004867">
    <property type="term" value="F:serine-type endopeptidase inhibitor activity"/>
    <property type="evidence" value="ECO:0007669"/>
    <property type="project" value="InterPro"/>
</dbReference>
<evidence type="ECO:0000313" key="1">
    <source>
        <dbReference type="EMBL" id="KAK6520178.1"/>
    </source>
</evidence>
<dbReference type="Pfam" id="PF16850">
    <property type="entry name" value="Inhibitor_I66"/>
    <property type="match status" value="1"/>
</dbReference>
<comment type="caution">
    <text evidence="1">The sequence shown here is derived from an EMBL/GenBank/DDBJ whole genome shotgun (WGS) entry which is preliminary data.</text>
</comment>
<name>A0AAN8NFQ8_9PEZI</name>
<dbReference type="InterPro" id="IPR031755">
    <property type="entry name" value="Inhibitor_I66"/>
</dbReference>
<evidence type="ECO:0000313" key="2">
    <source>
        <dbReference type="Proteomes" id="UP001307849"/>
    </source>
</evidence>
<gene>
    <name evidence="1" type="ORF">TWF506_000461</name>
</gene>
<protein>
    <submittedName>
        <fullName evidence="1">Uncharacterized protein</fullName>
    </submittedName>
</protein>
<dbReference type="AlphaFoldDB" id="A0AAN8NFQ8"/>
<dbReference type="EMBL" id="JAVHJM010000001">
    <property type="protein sequence ID" value="KAK6520178.1"/>
    <property type="molecule type" value="Genomic_DNA"/>
</dbReference>